<evidence type="ECO:0000256" key="8">
    <source>
        <dbReference type="RuleBase" id="RU365103"/>
    </source>
</evidence>
<dbReference type="PANTHER" id="PTHR42755:SF1">
    <property type="entry name" value="3-DEOXY-D-MANNO-OCTULOSONIC ACID TRANSFERASE, MITOCHONDRIAL-RELATED"/>
    <property type="match status" value="1"/>
</dbReference>
<evidence type="ECO:0000259" key="9">
    <source>
        <dbReference type="Pfam" id="PF04413"/>
    </source>
</evidence>
<feature type="active site" description="Proton acceptor" evidence="7">
    <location>
        <position position="60"/>
    </location>
</feature>
<dbReference type="Pfam" id="PF04413">
    <property type="entry name" value="Glycos_transf_N"/>
    <property type="match status" value="1"/>
</dbReference>
<keyword evidence="8" id="KW-0448">Lipopolysaccharide biosynthesis</keyword>
<comment type="function">
    <text evidence="8">Involved in lipopolysaccharide (LPS) biosynthesis. Catalyzes the transfer of 3-deoxy-D-manno-octulosonate (Kdo) residue(s) from CMP-Kdo to lipid IV(A), the tetraacyldisaccharide-1,4'-bisphosphate precursor of lipid A.</text>
</comment>
<dbReference type="Proteomes" id="UP000255317">
    <property type="component" value="Unassembled WGS sequence"/>
</dbReference>
<accession>A0A370Q671</accession>
<keyword evidence="4 8" id="KW-0808">Transferase</keyword>
<dbReference type="SUPFAM" id="SSF53756">
    <property type="entry name" value="UDP-Glycosyltransferase/glycogen phosphorylase"/>
    <property type="match status" value="1"/>
</dbReference>
<comment type="catalytic activity">
    <reaction evidence="6 8">
        <text>lipid IVA (E. coli) + CMP-3-deoxy-beta-D-manno-octulosonate = alpha-Kdo-(2-&gt;6)-lipid IVA (E. coli) + CMP + H(+)</text>
        <dbReference type="Rhea" id="RHEA:28066"/>
        <dbReference type="ChEBI" id="CHEBI:15378"/>
        <dbReference type="ChEBI" id="CHEBI:58603"/>
        <dbReference type="ChEBI" id="CHEBI:60364"/>
        <dbReference type="ChEBI" id="CHEBI:60377"/>
        <dbReference type="ChEBI" id="CHEBI:85987"/>
        <dbReference type="EC" id="2.4.99.12"/>
    </reaction>
</comment>
<comment type="pathway">
    <text evidence="1 8">Bacterial outer membrane biogenesis; LPS core biosynthesis.</text>
</comment>
<evidence type="ECO:0000313" key="11">
    <source>
        <dbReference type="Proteomes" id="UP000255317"/>
    </source>
</evidence>
<dbReference type="GO" id="GO:0009245">
    <property type="term" value="P:lipid A biosynthetic process"/>
    <property type="evidence" value="ECO:0007669"/>
    <property type="project" value="TreeGrafter"/>
</dbReference>
<evidence type="ECO:0000313" key="10">
    <source>
        <dbReference type="EMBL" id="RDK83862.1"/>
    </source>
</evidence>
<reference evidence="10 11" key="1">
    <citation type="submission" date="2018-07" db="EMBL/GenBank/DDBJ databases">
        <title>Genomic Encyclopedia of Type Strains, Phase IV (KMG-IV): sequencing the most valuable type-strain genomes for metagenomic binning, comparative biology and taxonomic classification.</title>
        <authorList>
            <person name="Goeker M."/>
        </authorList>
    </citation>
    <scope>NUCLEOTIDE SEQUENCE [LARGE SCALE GENOMIC DNA]</scope>
    <source>
        <strain evidence="10 11">DSM 101478</strain>
    </source>
</reference>
<keyword evidence="11" id="KW-1185">Reference proteome</keyword>
<evidence type="ECO:0000256" key="6">
    <source>
        <dbReference type="ARBA" id="ARBA00049183"/>
    </source>
</evidence>
<evidence type="ECO:0000256" key="7">
    <source>
        <dbReference type="PIRSR" id="PIRSR639901-1"/>
    </source>
</evidence>
<dbReference type="EC" id="2.4.99.12" evidence="2 8"/>
<name>A0A370Q671_9FLAO</name>
<dbReference type="EMBL" id="QRAO01000006">
    <property type="protein sequence ID" value="RDK83862.1"/>
    <property type="molecule type" value="Genomic_DNA"/>
</dbReference>
<evidence type="ECO:0000256" key="1">
    <source>
        <dbReference type="ARBA" id="ARBA00004713"/>
    </source>
</evidence>
<dbReference type="Gene3D" id="3.40.50.11720">
    <property type="entry name" value="3-Deoxy-D-manno-octulosonic-acid transferase, N-terminal domain"/>
    <property type="match status" value="1"/>
</dbReference>
<evidence type="ECO:0000256" key="5">
    <source>
        <dbReference type="ARBA" id="ARBA00031445"/>
    </source>
</evidence>
<comment type="similarity">
    <text evidence="8">Belongs to the glycosyltransferase group 1 family.</text>
</comment>
<dbReference type="InterPro" id="IPR007507">
    <property type="entry name" value="Glycos_transf_N"/>
</dbReference>
<sequence>MAILYNIATYIMSFFLWISQGFSKKMGLFVRGRQQTFSILKEKVQPADKTLWFHCASLGEFEQGLPIMEAIKKEHPAYKIVVSFFSPSGYEIKKNTPIADAVVYLPMDTMVTARKFVETIHPTAAFFVKYEFWPNYLFQLKKQGVHTVLISGVFRENQVFFKWYGGFMRKALQCFNHIFVQNKNSEKLLKEIGLTKVSVSGDTRFDRVSHQIEQDNNLAFMDSFKGDTLCVVCGSTWPEDDTVLLPFINNNPKVKFVVAPHQMDKGKISSFEKKLKHASIRYTQLDTKSGALAEASVLIVDTIGLLTKIYSYADVAYVGGGMGNEGLHNILEPATFGVPVVIGKNYDNFPEAERLQSLAGLFSIENTDECSAILKKLTTDRTFREKSGMIAGHFVNSNTGATHMVLDYFRNLKF</sequence>
<gene>
    <name evidence="10" type="ORF">C8D94_10675</name>
</gene>
<dbReference type="GO" id="GO:0009244">
    <property type="term" value="P:lipopolysaccharide core region biosynthetic process"/>
    <property type="evidence" value="ECO:0007669"/>
    <property type="project" value="UniProtKB-UniRule"/>
</dbReference>
<keyword evidence="8" id="KW-0472">Membrane</keyword>
<organism evidence="10 11">
    <name type="scientific">Marinirhabdus gelatinilytica</name>
    <dbReference type="NCBI Taxonomy" id="1703343"/>
    <lineage>
        <taxon>Bacteria</taxon>
        <taxon>Pseudomonadati</taxon>
        <taxon>Bacteroidota</taxon>
        <taxon>Flavobacteriia</taxon>
        <taxon>Flavobacteriales</taxon>
        <taxon>Flavobacteriaceae</taxon>
    </lineage>
</organism>
<dbReference type="AlphaFoldDB" id="A0A370Q671"/>
<evidence type="ECO:0000256" key="4">
    <source>
        <dbReference type="ARBA" id="ARBA00022679"/>
    </source>
</evidence>
<evidence type="ECO:0000256" key="2">
    <source>
        <dbReference type="ARBA" id="ARBA00012621"/>
    </source>
</evidence>
<protein>
    <recommendedName>
        <fullName evidence="3 8">3-deoxy-D-manno-octulosonic acid transferase</fullName>
        <shortName evidence="8">Kdo transferase</shortName>
        <ecNumber evidence="2 8">2.4.99.12</ecNumber>
    </recommendedName>
    <alternativeName>
        <fullName evidence="5 8">Lipid IV(A) 3-deoxy-D-manno-octulosonic acid transferase</fullName>
    </alternativeName>
</protein>
<dbReference type="GO" id="GO:0005886">
    <property type="term" value="C:plasma membrane"/>
    <property type="evidence" value="ECO:0007669"/>
    <property type="project" value="UniProtKB-SubCell"/>
</dbReference>
<evidence type="ECO:0000256" key="3">
    <source>
        <dbReference type="ARBA" id="ARBA00019077"/>
    </source>
</evidence>
<dbReference type="InterPro" id="IPR039901">
    <property type="entry name" value="Kdotransferase"/>
</dbReference>
<dbReference type="UniPathway" id="UPA00958"/>
<dbReference type="InterPro" id="IPR038107">
    <property type="entry name" value="Glycos_transf_N_sf"/>
</dbReference>
<dbReference type="PANTHER" id="PTHR42755">
    <property type="entry name" value="3-DEOXY-MANNO-OCTULOSONATE CYTIDYLYLTRANSFERASE"/>
    <property type="match status" value="1"/>
</dbReference>
<comment type="subcellular location">
    <subcellularLocation>
        <location evidence="8">Cell membrane</location>
    </subcellularLocation>
</comment>
<feature type="domain" description="3-deoxy-D-manno-octulosonic-acid transferase N-terminal" evidence="9">
    <location>
        <begin position="37"/>
        <end position="206"/>
    </location>
</feature>
<comment type="caution">
    <text evidence="10">The sequence shown here is derived from an EMBL/GenBank/DDBJ whole genome shotgun (WGS) entry which is preliminary data.</text>
</comment>
<proteinExistence type="inferred from homology"/>
<keyword evidence="8" id="KW-1003">Cell membrane</keyword>
<dbReference type="Gene3D" id="3.40.50.2000">
    <property type="entry name" value="Glycogen Phosphorylase B"/>
    <property type="match status" value="1"/>
</dbReference>
<dbReference type="GO" id="GO:0043842">
    <property type="term" value="F:Kdo transferase activity"/>
    <property type="evidence" value="ECO:0007669"/>
    <property type="project" value="UniProtKB-EC"/>
</dbReference>